<reference evidence="1" key="1">
    <citation type="submission" date="2024-01" db="EMBL/GenBank/DDBJ databases">
        <title>The diversity of rhizobia nodulating Mimosa spp. in eleven states of Brazil covering several biomes is determined by host plant, location, and edaphic factors.</title>
        <authorList>
            <person name="Rouws L."/>
            <person name="Barauna A."/>
            <person name="Beukes C."/>
            <person name="De Faria S.M."/>
            <person name="Gross E."/>
            <person name="Dos Reis Junior F.B."/>
            <person name="Simon M."/>
            <person name="Maluk M."/>
            <person name="Odee D.W."/>
            <person name="Kenicer G."/>
            <person name="Young J.P.W."/>
            <person name="Reis V.M."/>
            <person name="Zilli J."/>
            <person name="James E.K."/>
        </authorList>
    </citation>
    <scope>NUCLEOTIDE SEQUENCE</scope>
    <source>
        <strain evidence="1">JPY452</strain>
    </source>
</reference>
<organism evidence="1 2">
    <name type="scientific">Paraburkholderia unamae</name>
    <dbReference type="NCBI Taxonomy" id="219649"/>
    <lineage>
        <taxon>Bacteria</taxon>
        <taxon>Pseudomonadati</taxon>
        <taxon>Pseudomonadota</taxon>
        <taxon>Betaproteobacteria</taxon>
        <taxon>Burkholderiales</taxon>
        <taxon>Burkholderiaceae</taxon>
        <taxon>Paraburkholderia</taxon>
    </lineage>
</organism>
<name>A0ACC6RHT8_9BURK</name>
<gene>
    <name evidence="1" type="ORF">VSR83_12015</name>
</gene>
<accession>A0ACC6RHT8</accession>
<proteinExistence type="predicted"/>
<protein>
    <submittedName>
        <fullName evidence="1">Uncharacterized protein</fullName>
    </submittedName>
</protein>
<evidence type="ECO:0000313" key="1">
    <source>
        <dbReference type="EMBL" id="MEM5400808.1"/>
    </source>
</evidence>
<dbReference type="EMBL" id="JAYMRU010000007">
    <property type="protein sequence ID" value="MEM5400808.1"/>
    <property type="molecule type" value="Genomic_DNA"/>
</dbReference>
<sequence length="298" mass="33560">MDMKVKATSLNEKAMLVKLTTRRVALSRRDSEAELVVQDMLNDGALCVNRKLFRDKANPVNRAMSAVSEIYTYHKANTMPWQDAGPRIIANSMYFEYCSEMKTRIAHVEALLRKVAENWDLHVQADINFRNRCSKDKTRATVDDYPRADEFLAGTKLDLVFTPLPDANHFLFDLADDDRVAFDHAMEEVAKGVRRDVVLRMLEPLSHLVSKLSLTVGAEGSIFRDSAIENVIEGCELARKLNIDDDPEIAKLTKELGEVIAKVNNAKDAMRSDDTARAEAKRKLAELQSRLAPYMGSA</sequence>
<comment type="caution">
    <text evidence="1">The sequence shown here is derived from an EMBL/GenBank/DDBJ whole genome shotgun (WGS) entry which is preliminary data.</text>
</comment>
<evidence type="ECO:0000313" key="2">
    <source>
        <dbReference type="Proteomes" id="UP001392318"/>
    </source>
</evidence>
<dbReference type="Proteomes" id="UP001392318">
    <property type="component" value="Unassembled WGS sequence"/>
</dbReference>
<keyword evidence="2" id="KW-1185">Reference proteome</keyword>